<dbReference type="RefSeq" id="XP_002945932.1">
    <property type="nucleotide sequence ID" value="XM_002945886.1"/>
</dbReference>
<evidence type="ECO:0000256" key="1">
    <source>
        <dbReference type="ARBA" id="ARBA00004123"/>
    </source>
</evidence>
<gene>
    <name evidence="6" type="ORF">VOLCADRAFT_48819</name>
</gene>
<dbReference type="GO" id="GO:0000184">
    <property type="term" value="P:nuclear-transcribed mRNA catabolic process, nonsense-mediated decay"/>
    <property type="evidence" value="ECO:0007669"/>
    <property type="project" value="UniProtKB-KW"/>
</dbReference>
<proteinExistence type="inferred from homology"/>
<dbReference type="AlphaFoldDB" id="D8TIQ1"/>
<comment type="similarity">
    <text evidence="2">Belongs to the RENT3 family.</text>
</comment>
<dbReference type="CDD" id="cd12455">
    <property type="entry name" value="RRM_like_Smg4_UPF3"/>
    <property type="match status" value="1"/>
</dbReference>
<evidence type="ECO:0000256" key="3">
    <source>
        <dbReference type="ARBA" id="ARBA00023161"/>
    </source>
</evidence>
<evidence type="ECO:0000259" key="5">
    <source>
        <dbReference type="Pfam" id="PF03467"/>
    </source>
</evidence>
<feature type="domain" description="UPF3" evidence="5">
    <location>
        <begin position="1"/>
        <end position="90"/>
    </location>
</feature>
<organism evidence="7">
    <name type="scientific">Volvox carteri f. nagariensis</name>
    <dbReference type="NCBI Taxonomy" id="3068"/>
    <lineage>
        <taxon>Eukaryota</taxon>
        <taxon>Viridiplantae</taxon>
        <taxon>Chlorophyta</taxon>
        <taxon>core chlorophytes</taxon>
        <taxon>Chlorophyceae</taxon>
        <taxon>CS clade</taxon>
        <taxon>Chlamydomonadales</taxon>
        <taxon>Volvocaceae</taxon>
        <taxon>Volvox</taxon>
    </lineage>
</organism>
<name>D8TIQ1_VOLCA</name>
<sequence>TKVVIRNLPPGMTDDTFKTVLESLAGGRYTWLSYFPGKVSLKRVVFSRAYVNFLTAEDVYDFKQRFDGHVFIGQKGHQYRCSVEYAPLQK</sequence>
<feature type="non-terminal residue" evidence="6">
    <location>
        <position position="90"/>
    </location>
</feature>
<dbReference type="EMBL" id="GL378323">
    <property type="protein sequence ID" value="EFJ52927.1"/>
    <property type="molecule type" value="Genomic_DNA"/>
</dbReference>
<dbReference type="Pfam" id="PF03467">
    <property type="entry name" value="Smg4_UPF3"/>
    <property type="match status" value="1"/>
</dbReference>
<keyword evidence="7" id="KW-1185">Reference proteome</keyword>
<dbReference type="STRING" id="3068.D8TIQ1"/>
<evidence type="ECO:0000313" key="6">
    <source>
        <dbReference type="EMBL" id="EFJ52927.1"/>
    </source>
</evidence>
<dbReference type="InParanoid" id="D8TIQ1"/>
<dbReference type="KEGG" id="vcn:VOLCADRAFT_48819"/>
<evidence type="ECO:0000256" key="2">
    <source>
        <dbReference type="ARBA" id="ARBA00005991"/>
    </source>
</evidence>
<dbReference type="GO" id="GO:0005737">
    <property type="term" value="C:cytoplasm"/>
    <property type="evidence" value="ECO:0007669"/>
    <property type="project" value="TreeGrafter"/>
</dbReference>
<dbReference type="eggNOG" id="KOG1295">
    <property type="taxonomic scope" value="Eukaryota"/>
</dbReference>
<dbReference type="OrthoDB" id="18087at2759"/>
<dbReference type="InterPro" id="IPR012677">
    <property type="entry name" value="Nucleotide-bd_a/b_plait_sf"/>
</dbReference>
<dbReference type="GO" id="GO:0045727">
    <property type="term" value="P:positive regulation of translation"/>
    <property type="evidence" value="ECO:0007669"/>
    <property type="project" value="TreeGrafter"/>
</dbReference>
<dbReference type="PANTHER" id="PTHR13112">
    <property type="entry name" value="UPF3 REGULATOR OF NONSENSE TRANSCRIPTS-LIKE PROTEIN"/>
    <property type="match status" value="1"/>
</dbReference>
<dbReference type="Gene3D" id="3.30.70.330">
    <property type="match status" value="1"/>
</dbReference>
<evidence type="ECO:0000313" key="7">
    <source>
        <dbReference type="Proteomes" id="UP000001058"/>
    </source>
</evidence>
<dbReference type="GO" id="GO:0005730">
    <property type="term" value="C:nucleolus"/>
    <property type="evidence" value="ECO:0007669"/>
    <property type="project" value="TreeGrafter"/>
</dbReference>
<dbReference type="SUPFAM" id="SSF54928">
    <property type="entry name" value="RNA-binding domain, RBD"/>
    <property type="match status" value="1"/>
</dbReference>
<evidence type="ECO:0000256" key="4">
    <source>
        <dbReference type="ARBA" id="ARBA00023242"/>
    </source>
</evidence>
<accession>D8TIQ1</accession>
<dbReference type="InterPro" id="IPR039722">
    <property type="entry name" value="Upf3"/>
</dbReference>
<dbReference type="Proteomes" id="UP000001058">
    <property type="component" value="Unassembled WGS sequence"/>
</dbReference>
<dbReference type="GO" id="GO:0003729">
    <property type="term" value="F:mRNA binding"/>
    <property type="evidence" value="ECO:0007669"/>
    <property type="project" value="TreeGrafter"/>
</dbReference>
<dbReference type="PANTHER" id="PTHR13112:SF0">
    <property type="entry name" value="FI21285P1"/>
    <property type="match status" value="1"/>
</dbReference>
<feature type="non-terminal residue" evidence="6">
    <location>
        <position position="1"/>
    </location>
</feature>
<reference evidence="6 7" key="1">
    <citation type="journal article" date="2010" name="Science">
        <title>Genomic analysis of organismal complexity in the multicellular green alga Volvox carteri.</title>
        <authorList>
            <person name="Prochnik S.E."/>
            <person name="Umen J."/>
            <person name="Nedelcu A.M."/>
            <person name="Hallmann A."/>
            <person name="Miller S.M."/>
            <person name="Nishii I."/>
            <person name="Ferris P."/>
            <person name="Kuo A."/>
            <person name="Mitros T."/>
            <person name="Fritz-Laylin L.K."/>
            <person name="Hellsten U."/>
            <person name="Chapman J."/>
            <person name="Simakov O."/>
            <person name="Rensing S.A."/>
            <person name="Terry A."/>
            <person name="Pangilinan J."/>
            <person name="Kapitonov V."/>
            <person name="Jurka J."/>
            <person name="Salamov A."/>
            <person name="Shapiro H."/>
            <person name="Schmutz J."/>
            <person name="Grimwood J."/>
            <person name="Lindquist E."/>
            <person name="Lucas S."/>
            <person name="Grigoriev I.V."/>
            <person name="Schmitt R."/>
            <person name="Kirk D."/>
            <person name="Rokhsar D.S."/>
        </authorList>
    </citation>
    <scope>NUCLEOTIDE SEQUENCE [LARGE SCALE GENOMIC DNA]</scope>
    <source>
        <strain evidence="7">f. Nagariensis / Eve</strain>
    </source>
</reference>
<comment type="subcellular location">
    <subcellularLocation>
        <location evidence="1">Nucleus</location>
    </subcellularLocation>
</comment>
<dbReference type="GeneID" id="9625346"/>
<keyword evidence="3" id="KW-0866">Nonsense-mediated mRNA decay</keyword>
<protein>
    <recommendedName>
        <fullName evidence="5">UPF3 domain-containing protein</fullName>
    </recommendedName>
</protein>
<dbReference type="InterPro" id="IPR035979">
    <property type="entry name" value="RBD_domain_sf"/>
</dbReference>
<dbReference type="InterPro" id="IPR005120">
    <property type="entry name" value="UPF3_dom"/>
</dbReference>
<keyword evidence="4" id="KW-0539">Nucleus</keyword>